<name>A0A4P6EYW7_9MICO</name>
<dbReference type="EMBL" id="CP035495">
    <property type="protein sequence ID" value="QAY63258.1"/>
    <property type="molecule type" value="Genomic_DNA"/>
</dbReference>
<dbReference type="OrthoDB" id="9814088at2"/>
<dbReference type="KEGG" id="xyl:ET495_08380"/>
<dbReference type="SUPFAM" id="SSF53335">
    <property type="entry name" value="S-adenosyl-L-methionine-dependent methyltransferases"/>
    <property type="match status" value="1"/>
</dbReference>
<accession>A0A4P6EYW7</accession>
<dbReference type="RefSeq" id="WP_129204183.1">
    <property type="nucleotide sequence ID" value="NZ_CP035495.1"/>
</dbReference>
<protein>
    <submittedName>
        <fullName evidence="1">Uncharacterized protein</fullName>
    </submittedName>
</protein>
<dbReference type="InterPro" id="IPR029063">
    <property type="entry name" value="SAM-dependent_MTases_sf"/>
</dbReference>
<gene>
    <name evidence="1" type="ORF">ET495_08380</name>
</gene>
<sequence>MELHAGQYQALIADLTAITDHLQTSAHDAYRSIHGPLWHGLHTLGFTGGHVLAQGDGASTLLLRPDAAEHQQEDYSARMTTLDDVETTTDAATVIRGGQGDYDLVINTLPIADVHLRDPARWSTRLHLHYAQALASIRLTRPGGIAAILATHDLLDVPNDVLRRHLNRDADFLGAIRFPSGFWRPQAGTDNVVDLILLTRTNDGPHRAGQFPPSAPVTLHGHEIAITRHYTDTPLHLLGTHDAETTPWGRPTITVTPNTGRTVVPRLHEALQDIATTAIEHELTTAPTGTIQTMWAIKAGPYVPDLLQIPGNAMKAPNPDLWMRPSAPGPDIDL</sequence>
<evidence type="ECO:0000313" key="1">
    <source>
        <dbReference type="EMBL" id="QAY63258.1"/>
    </source>
</evidence>
<keyword evidence="2" id="KW-1185">Reference proteome</keyword>
<organism evidence="1 2">
    <name type="scientific">Xylanimonas allomyrinae</name>
    <dbReference type="NCBI Taxonomy" id="2509459"/>
    <lineage>
        <taxon>Bacteria</taxon>
        <taxon>Bacillati</taxon>
        <taxon>Actinomycetota</taxon>
        <taxon>Actinomycetes</taxon>
        <taxon>Micrococcales</taxon>
        <taxon>Promicromonosporaceae</taxon>
        <taxon>Xylanimonas</taxon>
    </lineage>
</organism>
<proteinExistence type="predicted"/>
<dbReference type="Proteomes" id="UP000291758">
    <property type="component" value="Chromosome"/>
</dbReference>
<dbReference type="AlphaFoldDB" id="A0A4P6EYW7"/>
<evidence type="ECO:0000313" key="2">
    <source>
        <dbReference type="Proteomes" id="UP000291758"/>
    </source>
</evidence>
<reference evidence="1 2" key="1">
    <citation type="submission" date="2019-01" db="EMBL/GenBank/DDBJ databases">
        <title>Genome sequencing of strain 2JSPR-7.</title>
        <authorList>
            <person name="Heo J."/>
            <person name="Kim S.-J."/>
            <person name="Kim J.-S."/>
            <person name="Hong S.-B."/>
            <person name="Kwon S.-W."/>
        </authorList>
    </citation>
    <scope>NUCLEOTIDE SEQUENCE [LARGE SCALE GENOMIC DNA]</scope>
    <source>
        <strain evidence="1 2">2JSPR-7</strain>
    </source>
</reference>